<dbReference type="EMBL" id="LAZR01053596">
    <property type="protein sequence ID" value="KKK80404.1"/>
    <property type="molecule type" value="Genomic_DNA"/>
</dbReference>
<gene>
    <name evidence="1" type="ORF">LCGC14_2823850</name>
</gene>
<comment type="caution">
    <text evidence="1">The sequence shown here is derived from an EMBL/GenBank/DDBJ whole genome shotgun (WGS) entry which is preliminary data.</text>
</comment>
<sequence>MRKKIVIERDPGEEPNCSNCLDIPLFGCVACPPSPSSLRGIRERIARWISDLEKEDEVYRSEQIAEMLVELRGY</sequence>
<accession>A0A0F9APP6</accession>
<organism evidence="1">
    <name type="scientific">marine sediment metagenome</name>
    <dbReference type="NCBI Taxonomy" id="412755"/>
    <lineage>
        <taxon>unclassified sequences</taxon>
        <taxon>metagenomes</taxon>
        <taxon>ecological metagenomes</taxon>
    </lineage>
</organism>
<dbReference type="AlphaFoldDB" id="A0A0F9APP6"/>
<name>A0A0F9APP6_9ZZZZ</name>
<reference evidence="1" key="1">
    <citation type="journal article" date="2015" name="Nature">
        <title>Complex archaea that bridge the gap between prokaryotes and eukaryotes.</title>
        <authorList>
            <person name="Spang A."/>
            <person name="Saw J.H."/>
            <person name="Jorgensen S.L."/>
            <person name="Zaremba-Niedzwiedzka K."/>
            <person name="Martijn J."/>
            <person name="Lind A.E."/>
            <person name="van Eijk R."/>
            <person name="Schleper C."/>
            <person name="Guy L."/>
            <person name="Ettema T.J."/>
        </authorList>
    </citation>
    <scope>NUCLEOTIDE SEQUENCE</scope>
</reference>
<evidence type="ECO:0000313" key="1">
    <source>
        <dbReference type="EMBL" id="KKK80404.1"/>
    </source>
</evidence>
<proteinExistence type="predicted"/>
<protein>
    <submittedName>
        <fullName evidence="1">Uncharacterized protein</fullName>
    </submittedName>
</protein>